<evidence type="ECO:0000256" key="3">
    <source>
        <dbReference type="ARBA" id="ARBA00008785"/>
    </source>
</evidence>
<dbReference type="SUPFAM" id="SSF51735">
    <property type="entry name" value="NAD(P)-binding Rossmann-fold domains"/>
    <property type="match status" value="1"/>
</dbReference>
<dbReference type="PRINTS" id="PR00072">
    <property type="entry name" value="MALOXRDTASE"/>
</dbReference>
<dbReference type="InterPro" id="IPR012301">
    <property type="entry name" value="Malic_N_dom"/>
</dbReference>
<evidence type="ECO:0000313" key="9">
    <source>
        <dbReference type="EMBL" id="JAC40182.1"/>
    </source>
</evidence>
<dbReference type="PANTHER" id="PTHR23406">
    <property type="entry name" value="MALIC ENZYME-RELATED"/>
    <property type="match status" value="1"/>
</dbReference>
<dbReference type="AlphaFoldDB" id="A0A034VDM4"/>
<accession>A0A034VDM4</accession>
<dbReference type="Pfam" id="PF03949">
    <property type="entry name" value="Malic_M"/>
    <property type="match status" value="1"/>
</dbReference>
<dbReference type="GO" id="GO:0005739">
    <property type="term" value="C:mitochondrion"/>
    <property type="evidence" value="ECO:0007669"/>
    <property type="project" value="TreeGrafter"/>
</dbReference>
<dbReference type="InterPro" id="IPR012302">
    <property type="entry name" value="Malic_NAD-bd"/>
</dbReference>
<protein>
    <recommendedName>
        <fullName evidence="6">Malic enzyme</fullName>
    </recommendedName>
</protein>
<feature type="domain" description="Malic enzyme NAD-binding" evidence="7">
    <location>
        <begin position="579"/>
        <end position="832"/>
    </location>
</feature>
<dbReference type="InterPro" id="IPR037062">
    <property type="entry name" value="Malic_N_dom_sf"/>
</dbReference>
<dbReference type="FunFam" id="3.40.50.10380:FF:000008">
    <property type="entry name" value="Malic enzyme"/>
    <property type="match status" value="1"/>
</dbReference>
<dbReference type="GO" id="GO:0046872">
    <property type="term" value="F:metal ion binding"/>
    <property type="evidence" value="ECO:0007669"/>
    <property type="project" value="UniProtKB-KW"/>
</dbReference>
<evidence type="ECO:0000256" key="1">
    <source>
        <dbReference type="ARBA" id="ARBA00001936"/>
    </source>
</evidence>
<feature type="domain" description="Malic enzyme N-terminal" evidence="8">
    <location>
        <begin position="388"/>
        <end position="569"/>
    </location>
</feature>
<dbReference type="GO" id="GO:0006108">
    <property type="term" value="P:malate metabolic process"/>
    <property type="evidence" value="ECO:0007669"/>
    <property type="project" value="TreeGrafter"/>
</dbReference>
<dbReference type="FunFam" id="3.40.50.720:FF:000060">
    <property type="entry name" value="Malic enzyme"/>
    <property type="match status" value="1"/>
</dbReference>
<organism evidence="9">
    <name type="scientific">Bactrocera dorsalis</name>
    <name type="common">Oriental fruit fly</name>
    <name type="synonym">Dacus dorsalis</name>
    <dbReference type="NCBI Taxonomy" id="27457"/>
    <lineage>
        <taxon>Eukaryota</taxon>
        <taxon>Metazoa</taxon>
        <taxon>Ecdysozoa</taxon>
        <taxon>Arthropoda</taxon>
        <taxon>Hexapoda</taxon>
        <taxon>Insecta</taxon>
        <taxon>Pterygota</taxon>
        <taxon>Neoptera</taxon>
        <taxon>Endopterygota</taxon>
        <taxon>Diptera</taxon>
        <taxon>Brachycera</taxon>
        <taxon>Muscomorpha</taxon>
        <taxon>Tephritoidea</taxon>
        <taxon>Tephritidae</taxon>
        <taxon>Bactrocera</taxon>
        <taxon>Bactrocera</taxon>
    </lineage>
</organism>
<dbReference type="EMBL" id="GAKP01018770">
    <property type="protein sequence ID" value="JAC40182.1"/>
    <property type="molecule type" value="Transcribed_RNA"/>
</dbReference>
<evidence type="ECO:0000256" key="2">
    <source>
        <dbReference type="ARBA" id="ARBA00001946"/>
    </source>
</evidence>
<dbReference type="InterPro" id="IPR036291">
    <property type="entry name" value="NAD(P)-bd_dom_sf"/>
</dbReference>
<evidence type="ECO:0000256" key="4">
    <source>
        <dbReference type="ARBA" id="ARBA00022723"/>
    </source>
</evidence>
<comment type="cofactor">
    <cofactor evidence="2">
        <name>Mg(2+)</name>
        <dbReference type="ChEBI" id="CHEBI:18420"/>
    </cofactor>
</comment>
<keyword evidence="5 6" id="KW-0560">Oxidoreductase</keyword>
<keyword evidence="4 6" id="KW-0479">Metal-binding</keyword>
<dbReference type="InterPro" id="IPR015884">
    <property type="entry name" value="Malic_enzyme_CS"/>
</dbReference>
<dbReference type="NCBIfam" id="NF010052">
    <property type="entry name" value="PRK13529.1"/>
    <property type="match status" value="1"/>
</dbReference>
<dbReference type="GO" id="GO:0004473">
    <property type="term" value="F:malate dehydrogenase (decarboxylating) (NADP+) activity"/>
    <property type="evidence" value="ECO:0007669"/>
    <property type="project" value="TreeGrafter"/>
</dbReference>
<proteinExistence type="inferred from homology"/>
<dbReference type="Pfam" id="PF00390">
    <property type="entry name" value="malic"/>
    <property type="match status" value="1"/>
</dbReference>
<dbReference type="Gene3D" id="3.40.50.10380">
    <property type="entry name" value="Malic enzyme, N-terminal domain"/>
    <property type="match status" value="1"/>
</dbReference>
<dbReference type="SMART" id="SM01274">
    <property type="entry name" value="malic"/>
    <property type="match status" value="1"/>
</dbReference>
<evidence type="ECO:0000256" key="6">
    <source>
        <dbReference type="RuleBase" id="RU003426"/>
    </source>
</evidence>
<comment type="cofactor">
    <cofactor evidence="1">
        <name>Mn(2+)</name>
        <dbReference type="ChEBI" id="CHEBI:29035"/>
    </cofactor>
</comment>
<dbReference type="PANTHER" id="PTHR23406:SF80">
    <property type="entry name" value="GH17657P-RELATED"/>
    <property type="match status" value="1"/>
</dbReference>
<dbReference type="OrthoDB" id="5365701at2759"/>
<dbReference type="InterPro" id="IPR001891">
    <property type="entry name" value="Malic_OxRdtase"/>
</dbReference>
<comment type="similarity">
    <text evidence="3 6">Belongs to the malic enzymes family.</text>
</comment>
<sequence length="873" mass="96053">MQLKVFSPMLIKSRLFSVGLSYKARAPLYPTASNSYNPSNGQVTPYEHYRQQQQQQPTQNTMYKTTIPVNEHCQSQQQQLASTANSCHCSSGNGNDSGAFVQSAVGGAQLTNNNTSNTRNNDATNAKQRAIGVPMSTQHCCHATDNRNTLVSTQAQYAHHSSSQASNNHTTTLTTTTTTVEYELSNGIAKLSKISTSRVAAEQSSLPSHLLQTQQTISFRKEQEVNSLTEITTNTSNQVKLGKEKEQQQLLPPLLSSKALQELSENVEALNSYNNSNNLLTSVPKQQLRNYSTMAEPVQQSKCFSHKTNLAQGDDAEVPGKVSGLERLHQKKYNKGLAFTVEERQLLGIQGLLPAVVKSEEEQVKHALILLDRLEHDLDKYIYLSGLAERNERLFYKVLGSDIAKMMPLVYTPTVGLACQKFSLIFQNPKGLYITIRDKGHVYDVLKNWPETDIRAIVVTDGERILGLGDLGANGMGIPVGKLSLYTALAGVKPHQCLPITLDVGTNTQSILDDPLYIGLRQKRITGQEYDAFIDEFMQAVLRRFGRNCLIQFEDFGNSNAFRLLEKYRHNFCTFNDDIQGTASVAVAGILASLRLTKSSLLENKILFFGAGEAALGIANLCKIAMIRLGLSEKEALDRIWLVDSRGLIVKNRPSGGLTEHKLHFAHQHEPVDSLLEAVKIVKPTMLIGAAAVGGAFTPEILQIMAELNERPVIFALSNPTSKAECTAEQAYQNTDGRAIFSSGSPFAPVTYKGQVFHPGQGNNSYIFPGIGLGVIAAGIKTIPEEIFLMAAQKLAVMSLDEDLAKGSLYPPLEKITECSVEIAVAIVEYAYKEGLATVFPEPENKCEFIKSQMYNVNYSPAVPEVYSWCNKL</sequence>
<evidence type="ECO:0000259" key="7">
    <source>
        <dbReference type="SMART" id="SM00919"/>
    </source>
</evidence>
<dbReference type="SMART" id="SM00919">
    <property type="entry name" value="Malic_M"/>
    <property type="match status" value="1"/>
</dbReference>
<evidence type="ECO:0000259" key="8">
    <source>
        <dbReference type="SMART" id="SM01274"/>
    </source>
</evidence>
<gene>
    <name evidence="9" type="primary">MAOX</name>
</gene>
<evidence type="ECO:0000256" key="5">
    <source>
        <dbReference type="ARBA" id="ARBA00023002"/>
    </source>
</evidence>
<dbReference type="Gene3D" id="3.40.50.720">
    <property type="entry name" value="NAD(P)-binding Rossmann-like Domain"/>
    <property type="match status" value="1"/>
</dbReference>
<name>A0A034VDM4_BACDO</name>
<dbReference type="CDD" id="cd05312">
    <property type="entry name" value="NAD_bind_1_malic_enz"/>
    <property type="match status" value="1"/>
</dbReference>
<dbReference type="PROSITE" id="PS00331">
    <property type="entry name" value="MALIC_ENZYMES"/>
    <property type="match status" value="1"/>
</dbReference>
<dbReference type="InterPro" id="IPR046346">
    <property type="entry name" value="Aminoacid_DH-like_N_sf"/>
</dbReference>
<dbReference type="SUPFAM" id="SSF53223">
    <property type="entry name" value="Aminoacid dehydrogenase-like, N-terminal domain"/>
    <property type="match status" value="1"/>
</dbReference>
<reference evidence="9" key="1">
    <citation type="journal article" date="2014" name="BMC Genomics">
        <title>Characterizing the developmental transcriptome of the oriental fruit fly, Bactrocera dorsalis (Diptera: Tephritidae) through comparative genomic analysis with Drosophila melanogaster utilizing modENCODE datasets.</title>
        <authorList>
            <person name="Geib S.M."/>
            <person name="Calla B."/>
            <person name="Hall B."/>
            <person name="Hou S."/>
            <person name="Manoukis N.C."/>
        </authorList>
    </citation>
    <scope>NUCLEOTIDE SEQUENCE</scope>
    <source>
        <strain evidence="9">Punador</strain>
    </source>
</reference>
<dbReference type="GO" id="GO:0051287">
    <property type="term" value="F:NAD binding"/>
    <property type="evidence" value="ECO:0007669"/>
    <property type="project" value="InterPro"/>
</dbReference>